<sequence length="257" mass="28578">MKVSTVLILLVLVVGHESARTSQVYCGRRLSDVLAVLCWDSEIVKRDVEMVKRSEWRMPMESALALDGVRAAGSVSAVKSKKFCGSELSNIVANLCWNVEMVKRGTGWWMSPGGGRVLGGMRDKRAEQSKKFCGPDLAEIVARLCWNVEMVKRGDGWWMRPEGGRVLGGMRDKRVVLLLVALVSGYVSPEKSKKFCGPELSNIVANLCWNVEMVKRGAGWWMPPAPGRMLGGMRDKRGLVDECCYKPCTIDELLTYC</sequence>
<evidence type="ECO:0000313" key="10">
    <source>
        <dbReference type="Proteomes" id="UP000494256"/>
    </source>
</evidence>
<keyword evidence="3" id="KW-0165">Cleavage on pair of basic residues</keyword>
<dbReference type="Gene3D" id="1.10.100.10">
    <property type="entry name" value="Insulin-like"/>
    <property type="match status" value="1"/>
</dbReference>
<proteinExistence type="inferred from homology"/>
<feature type="signal peptide" evidence="7">
    <location>
        <begin position="1"/>
        <end position="21"/>
    </location>
</feature>
<name>A0A8S0ZRI0_ARCPL</name>
<comment type="subcellular location">
    <subcellularLocation>
        <location evidence="6">Secreted</location>
    </subcellularLocation>
</comment>
<evidence type="ECO:0000256" key="5">
    <source>
        <dbReference type="ARBA" id="ARBA00023157"/>
    </source>
</evidence>
<evidence type="ECO:0000256" key="3">
    <source>
        <dbReference type="ARBA" id="ARBA00022685"/>
    </source>
</evidence>
<feature type="chain" id="PRO_5035762696" description="Insulin-like domain-containing protein" evidence="7">
    <location>
        <begin position="22"/>
        <end position="257"/>
    </location>
</feature>
<dbReference type="PANTHER" id="PTHR13647:SF4">
    <property type="entry name" value="INSULIN-LIKE PEPTIDE 1-RELATED"/>
    <property type="match status" value="1"/>
</dbReference>
<dbReference type="SUPFAM" id="SSF56994">
    <property type="entry name" value="Insulin-like"/>
    <property type="match status" value="1"/>
</dbReference>
<evidence type="ECO:0000256" key="2">
    <source>
        <dbReference type="ARBA" id="ARBA00011207"/>
    </source>
</evidence>
<dbReference type="InterPro" id="IPR022353">
    <property type="entry name" value="Insulin_CS"/>
</dbReference>
<dbReference type="GO" id="GO:0005576">
    <property type="term" value="C:extracellular region"/>
    <property type="evidence" value="ECO:0007669"/>
    <property type="project" value="UniProtKB-SubCell"/>
</dbReference>
<evidence type="ECO:0000256" key="6">
    <source>
        <dbReference type="RuleBase" id="RU000406"/>
    </source>
</evidence>
<evidence type="ECO:0000259" key="8">
    <source>
        <dbReference type="SMART" id="SM00078"/>
    </source>
</evidence>
<feature type="domain" description="Insulin-like" evidence="8">
    <location>
        <begin position="193"/>
        <end position="257"/>
    </location>
</feature>
<dbReference type="PANTHER" id="PTHR13647">
    <property type="entry name" value="INSULIN-LIKE PEPTIDE 2-RELATED"/>
    <property type="match status" value="1"/>
</dbReference>
<keyword evidence="5" id="KW-1015">Disulfide bond</keyword>
<comment type="similarity">
    <text evidence="1 6">Belongs to the insulin family.</text>
</comment>
<dbReference type="OrthoDB" id="3666223at2759"/>
<dbReference type="InterPro" id="IPR036438">
    <property type="entry name" value="Insulin-like_sf"/>
</dbReference>
<dbReference type="AlphaFoldDB" id="A0A8S0ZRI0"/>
<dbReference type="GO" id="GO:0005179">
    <property type="term" value="F:hormone activity"/>
    <property type="evidence" value="ECO:0007669"/>
    <property type="project" value="InterPro"/>
</dbReference>
<keyword evidence="6" id="KW-0964">Secreted</keyword>
<gene>
    <name evidence="9" type="ORF">APLA_LOCUS6648</name>
</gene>
<dbReference type="Pfam" id="PF00049">
    <property type="entry name" value="Insulin"/>
    <property type="match status" value="1"/>
</dbReference>
<dbReference type="CDD" id="cd04366">
    <property type="entry name" value="IlGF_insulin_bombyxin_like"/>
    <property type="match status" value="1"/>
</dbReference>
<evidence type="ECO:0000256" key="4">
    <source>
        <dbReference type="ARBA" id="ARBA00022729"/>
    </source>
</evidence>
<organism evidence="9 10">
    <name type="scientific">Arctia plantaginis</name>
    <name type="common">Wood tiger moth</name>
    <name type="synonym">Phalaena plantaginis</name>
    <dbReference type="NCBI Taxonomy" id="874455"/>
    <lineage>
        <taxon>Eukaryota</taxon>
        <taxon>Metazoa</taxon>
        <taxon>Ecdysozoa</taxon>
        <taxon>Arthropoda</taxon>
        <taxon>Hexapoda</taxon>
        <taxon>Insecta</taxon>
        <taxon>Pterygota</taxon>
        <taxon>Neoptera</taxon>
        <taxon>Endopterygota</taxon>
        <taxon>Lepidoptera</taxon>
        <taxon>Glossata</taxon>
        <taxon>Ditrysia</taxon>
        <taxon>Noctuoidea</taxon>
        <taxon>Erebidae</taxon>
        <taxon>Arctiinae</taxon>
        <taxon>Arctia</taxon>
    </lineage>
</organism>
<comment type="subunit">
    <text evidence="2">Heterodimer of a B chain and an A chain linked by two disulfide bonds.</text>
</comment>
<accession>A0A8S0ZRI0</accession>
<reference evidence="9 10" key="1">
    <citation type="submission" date="2020-04" db="EMBL/GenBank/DDBJ databases">
        <authorList>
            <person name="Wallbank WR R."/>
            <person name="Pardo Diaz C."/>
            <person name="Kozak K."/>
            <person name="Martin S."/>
            <person name="Jiggins C."/>
            <person name="Moest M."/>
            <person name="Warren A I."/>
            <person name="Byers J.R.P. K."/>
            <person name="Montejo-Kovacevich G."/>
            <person name="Yen C E."/>
        </authorList>
    </citation>
    <scope>NUCLEOTIDE SEQUENCE [LARGE SCALE GENOMIC DNA]</scope>
</reference>
<dbReference type="PROSITE" id="PS00262">
    <property type="entry name" value="INSULIN"/>
    <property type="match status" value="1"/>
</dbReference>
<evidence type="ECO:0000256" key="7">
    <source>
        <dbReference type="SAM" id="SignalP"/>
    </source>
</evidence>
<evidence type="ECO:0000256" key="1">
    <source>
        <dbReference type="ARBA" id="ARBA00009034"/>
    </source>
</evidence>
<dbReference type="PRINTS" id="PR00276">
    <property type="entry name" value="INSULINFAMLY"/>
</dbReference>
<dbReference type="Proteomes" id="UP000494256">
    <property type="component" value="Unassembled WGS sequence"/>
</dbReference>
<comment type="caution">
    <text evidence="9">The sequence shown here is derived from an EMBL/GenBank/DDBJ whole genome shotgun (WGS) entry which is preliminary data.</text>
</comment>
<dbReference type="EMBL" id="CADEBD010000294">
    <property type="protein sequence ID" value="CAB3234444.1"/>
    <property type="molecule type" value="Genomic_DNA"/>
</dbReference>
<evidence type="ECO:0000313" key="9">
    <source>
        <dbReference type="EMBL" id="CAB3234444.1"/>
    </source>
</evidence>
<dbReference type="InterPro" id="IPR016179">
    <property type="entry name" value="Insulin-like"/>
</dbReference>
<protein>
    <recommendedName>
        <fullName evidence="8">Insulin-like domain-containing protein</fullName>
    </recommendedName>
</protein>
<keyword evidence="4 7" id="KW-0732">Signal</keyword>
<dbReference type="SMART" id="SM00078">
    <property type="entry name" value="IlGF"/>
    <property type="match status" value="1"/>
</dbReference>
<dbReference type="InterPro" id="IPR022352">
    <property type="entry name" value="Ins/IGF/rlx"/>
</dbReference>